<feature type="region of interest" description="Disordered" evidence="1">
    <location>
        <begin position="448"/>
        <end position="470"/>
    </location>
</feature>
<name>A0ABQ9P6Z4_9PEZI</name>
<comment type="caution">
    <text evidence="2">The sequence shown here is derived from an EMBL/GenBank/DDBJ whole genome shotgun (WGS) entry which is preliminary data.</text>
</comment>
<evidence type="ECO:0000313" key="2">
    <source>
        <dbReference type="EMBL" id="KAJ9669843.1"/>
    </source>
</evidence>
<feature type="compositionally biased region" description="Polar residues" evidence="1">
    <location>
        <begin position="51"/>
        <end position="66"/>
    </location>
</feature>
<gene>
    <name evidence="2" type="ORF">H2201_000229</name>
</gene>
<accession>A0ABQ9P6Z4</accession>
<evidence type="ECO:0000256" key="1">
    <source>
        <dbReference type="SAM" id="MobiDB-lite"/>
    </source>
</evidence>
<feature type="region of interest" description="Disordered" evidence="1">
    <location>
        <begin position="287"/>
        <end position="309"/>
    </location>
</feature>
<keyword evidence="3" id="KW-1185">Reference proteome</keyword>
<feature type="compositionally biased region" description="Basic and acidic residues" evidence="1">
    <location>
        <begin position="382"/>
        <end position="394"/>
    </location>
</feature>
<protein>
    <recommendedName>
        <fullName evidence="4">Transcription factor domain-containing protein</fullName>
    </recommendedName>
</protein>
<dbReference type="Proteomes" id="UP001172684">
    <property type="component" value="Unassembled WGS sequence"/>
</dbReference>
<dbReference type="PANTHER" id="PTHR28244">
    <property type="entry name" value="RNA POLYMERASE I-SPECIFIC TRANSCRIPTION INITIATION FACTOR RRN11"/>
    <property type="match status" value="1"/>
</dbReference>
<dbReference type="InterPro" id="IPR053029">
    <property type="entry name" value="RNA_pol_I-specific_init_factor"/>
</dbReference>
<organism evidence="2 3">
    <name type="scientific">Coniosporium apollinis</name>
    <dbReference type="NCBI Taxonomy" id="61459"/>
    <lineage>
        <taxon>Eukaryota</taxon>
        <taxon>Fungi</taxon>
        <taxon>Dikarya</taxon>
        <taxon>Ascomycota</taxon>
        <taxon>Pezizomycotina</taxon>
        <taxon>Dothideomycetes</taxon>
        <taxon>Dothideomycetes incertae sedis</taxon>
        <taxon>Coniosporium</taxon>
    </lineage>
</organism>
<evidence type="ECO:0008006" key="4">
    <source>
        <dbReference type="Google" id="ProtNLM"/>
    </source>
</evidence>
<feature type="region of interest" description="Disordered" evidence="1">
    <location>
        <begin position="202"/>
        <end position="228"/>
    </location>
</feature>
<feature type="compositionally biased region" description="Acidic residues" evidence="1">
    <location>
        <begin position="38"/>
        <end position="47"/>
    </location>
</feature>
<feature type="region of interest" description="Disordered" evidence="1">
    <location>
        <begin position="363"/>
        <end position="394"/>
    </location>
</feature>
<dbReference type="PANTHER" id="PTHR28244:SF1">
    <property type="entry name" value="RNA POLYMERASE I-SPECIFIC TRANSCRIPTION INITIATION FACTOR RRN11"/>
    <property type="match status" value="1"/>
</dbReference>
<reference evidence="2" key="1">
    <citation type="submission" date="2022-10" db="EMBL/GenBank/DDBJ databases">
        <title>Culturing micro-colonial fungi from biological soil crusts in the Mojave desert and describing Neophaeococcomyces mojavensis, and introducing the new genera and species Taxawa tesnikishii.</title>
        <authorList>
            <person name="Kurbessoian T."/>
            <person name="Stajich J.E."/>
        </authorList>
    </citation>
    <scope>NUCLEOTIDE SEQUENCE</scope>
    <source>
        <strain evidence="2">TK_1</strain>
    </source>
</reference>
<feature type="region of interest" description="Disordered" evidence="1">
    <location>
        <begin position="1"/>
        <end position="136"/>
    </location>
</feature>
<proteinExistence type="predicted"/>
<sequence>MSPAFAVSWEPSQLHRRSSLRANQYGRPRKRKRHEEGSGESDDEDAPDPPNTTKGQSSRSGFTALTTEIAEQYRIAGYPPDDDLPPPPFPHASATQSSTKRRESNVQKELAAFKPPLYAANGSPGGDLPGRSIDSKPAMSAPRHLAVLTTLLHRCLLEGDYDRAGRAWDLIRKLERQSRALDVRAHGRWGLGAELLLYRDAQTRPTTRNRRERSTTSGHSDDVPVAPHLQPQFTAHGFRAAREYYEQLILQYPGSRAHPHAISATAFYPAMFSLWIFGVCETSRQSRDALKDDTDTDTESDDESGHRHQEQLANIMRTELKQAADIAARLDELLFSPPYDKHPDLLQLRGMIALWMGDLMKHTPAASEDNPDADTEGACPGLDRRSRQKNAEKDEEIKRAARFFLRARENGARLWQGITHLANQEVADNDLASGAANTFIKDAAASMNTGESMDEDTSPPLDTDVADANSANGSELGVVYTADMSGYGEYE</sequence>
<evidence type="ECO:0000313" key="3">
    <source>
        <dbReference type="Proteomes" id="UP001172684"/>
    </source>
</evidence>
<dbReference type="EMBL" id="JAPDRL010000001">
    <property type="protein sequence ID" value="KAJ9669843.1"/>
    <property type="molecule type" value="Genomic_DNA"/>
</dbReference>